<keyword evidence="2" id="KW-1185">Reference proteome</keyword>
<dbReference type="EMBL" id="CP089984">
    <property type="protein sequence ID" value="WXB12615.1"/>
    <property type="molecule type" value="Genomic_DNA"/>
</dbReference>
<evidence type="ECO:0000313" key="2">
    <source>
        <dbReference type="Proteomes" id="UP001370348"/>
    </source>
</evidence>
<protein>
    <submittedName>
        <fullName evidence="1">Uncharacterized protein</fullName>
    </submittedName>
</protein>
<accession>A0ABZ2LTW7</accession>
<dbReference type="Proteomes" id="UP001370348">
    <property type="component" value="Chromosome"/>
</dbReference>
<sequence length="191" mass="21144">MADPSEGGPARVRRMFVAREARMFPRFARWRATLPENAKVALLAHDLHVARDSEVLWYGRTPHDLPMWTSFGTRIERDQPGSLWVSWLLYGRGTRYLPDKAGGISQVHLREGALEAHLAATPGSSFVVVDRAPAGSVVDRPIPFGTETRRLGPHSLIRRFDRVFGDSVGATVPSGAVRSAPARLFERGSFS</sequence>
<dbReference type="SUPFAM" id="SSF159501">
    <property type="entry name" value="EreA/ChaN-like"/>
    <property type="match status" value="1"/>
</dbReference>
<evidence type="ECO:0000313" key="1">
    <source>
        <dbReference type="EMBL" id="WXB12615.1"/>
    </source>
</evidence>
<proteinExistence type="predicted"/>
<dbReference type="RefSeq" id="WP_394822236.1">
    <property type="nucleotide sequence ID" value="NZ_CP089984.1"/>
</dbReference>
<name>A0ABZ2LTW7_9BACT</name>
<organism evidence="1 2">
    <name type="scientific">Pendulispora albinea</name>
    <dbReference type="NCBI Taxonomy" id="2741071"/>
    <lineage>
        <taxon>Bacteria</taxon>
        <taxon>Pseudomonadati</taxon>
        <taxon>Myxococcota</taxon>
        <taxon>Myxococcia</taxon>
        <taxon>Myxococcales</taxon>
        <taxon>Sorangiineae</taxon>
        <taxon>Pendulisporaceae</taxon>
        <taxon>Pendulispora</taxon>
    </lineage>
</organism>
<gene>
    <name evidence="1" type="ORF">LZC94_32795</name>
</gene>
<reference evidence="1 2" key="1">
    <citation type="submission" date="2021-12" db="EMBL/GenBank/DDBJ databases">
        <title>Discovery of the Pendulisporaceae a myxobacterial family with distinct sporulation behavior and unique specialized metabolism.</title>
        <authorList>
            <person name="Garcia R."/>
            <person name="Popoff A."/>
            <person name="Bader C.D."/>
            <person name="Loehr J."/>
            <person name="Walesch S."/>
            <person name="Walt C."/>
            <person name="Boldt J."/>
            <person name="Bunk B."/>
            <person name="Haeckl F.J.F.P.J."/>
            <person name="Gunesch A.P."/>
            <person name="Birkelbach J."/>
            <person name="Nuebel U."/>
            <person name="Pietschmann T."/>
            <person name="Bach T."/>
            <person name="Mueller R."/>
        </authorList>
    </citation>
    <scope>NUCLEOTIDE SEQUENCE [LARGE SCALE GENOMIC DNA]</scope>
    <source>
        <strain evidence="1 2">MSr11954</strain>
    </source>
</reference>